<dbReference type="EMBL" id="QKRW01000016">
    <property type="protein sequence ID" value="RAL64029.1"/>
    <property type="molecule type" value="Genomic_DNA"/>
</dbReference>
<protein>
    <recommendedName>
        <fullName evidence="5">NmrA-like domain-containing protein</fullName>
    </recommendedName>
</protein>
<keyword evidence="2" id="KW-0560">Oxidoreductase</keyword>
<dbReference type="Gene3D" id="3.40.50.720">
    <property type="entry name" value="NAD(P)-binding Rossmann-like Domain"/>
    <property type="match status" value="1"/>
</dbReference>
<proteinExistence type="predicted"/>
<name>A0A395J092_9HELO</name>
<dbReference type="Proteomes" id="UP000249056">
    <property type="component" value="Unassembled WGS sequence"/>
</dbReference>
<comment type="caution">
    <text evidence="3">The sequence shown here is derived from an EMBL/GenBank/DDBJ whole genome shotgun (WGS) entry which is preliminary data.</text>
</comment>
<dbReference type="PANTHER" id="PTHR47706:SF5">
    <property type="entry name" value="ISOFLAVONE REDUCTASE"/>
    <property type="match status" value="1"/>
</dbReference>
<accession>A0A395J092</accession>
<sequence>MRYTIFACGVFFERFARGGLASMGIGTSNAIGYQGSYLMNMETNTAEIVEYNTVGNPISVSMTSVHDLARFIVAALDLDQCVWPIEFRMQGDRKTVTEIVQYVEVVKGHPFETTVIAAPTLSTALQQAVYYQDHDKLNGRALTSRVEDVRVQLIRTSRHFTLAYTSTIPPDIQDFVM</sequence>
<keyword evidence="1" id="KW-0521">NADP</keyword>
<dbReference type="GO" id="GO:0016491">
    <property type="term" value="F:oxidoreductase activity"/>
    <property type="evidence" value="ECO:0007669"/>
    <property type="project" value="UniProtKB-KW"/>
</dbReference>
<keyword evidence="4" id="KW-1185">Reference proteome</keyword>
<dbReference type="InterPro" id="IPR051609">
    <property type="entry name" value="NmrA/Isoflavone_reductase-like"/>
</dbReference>
<evidence type="ECO:0000256" key="2">
    <source>
        <dbReference type="ARBA" id="ARBA00023002"/>
    </source>
</evidence>
<reference evidence="3 4" key="1">
    <citation type="submission" date="2018-06" db="EMBL/GenBank/DDBJ databases">
        <title>Genome Sequence of the Brown Rot Fungal Pathogen Monilinia fructigena.</title>
        <authorList>
            <person name="Landi L."/>
            <person name="De Miccolis Angelini R.M."/>
            <person name="Pollastro S."/>
            <person name="Abate D."/>
            <person name="Faretra F."/>
            <person name="Romanazzi G."/>
        </authorList>
    </citation>
    <scope>NUCLEOTIDE SEQUENCE [LARGE SCALE GENOMIC DNA]</scope>
    <source>
        <strain evidence="3 4">Mfrg269</strain>
    </source>
</reference>
<evidence type="ECO:0000313" key="4">
    <source>
        <dbReference type="Proteomes" id="UP000249056"/>
    </source>
</evidence>
<dbReference type="PANTHER" id="PTHR47706">
    <property type="entry name" value="NMRA-LIKE FAMILY PROTEIN"/>
    <property type="match status" value="1"/>
</dbReference>
<evidence type="ECO:0008006" key="5">
    <source>
        <dbReference type="Google" id="ProtNLM"/>
    </source>
</evidence>
<organism evidence="3 4">
    <name type="scientific">Monilinia fructigena</name>
    <dbReference type="NCBI Taxonomy" id="38457"/>
    <lineage>
        <taxon>Eukaryota</taxon>
        <taxon>Fungi</taxon>
        <taxon>Dikarya</taxon>
        <taxon>Ascomycota</taxon>
        <taxon>Pezizomycotina</taxon>
        <taxon>Leotiomycetes</taxon>
        <taxon>Helotiales</taxon>
        <taxon>Sclerotiniaceae</taxon>
        <taxon>Monilinia</taxon>
    </lineage>
</organism>
<evidence type="ECO:0000313" key="3">
    <source>
        <dbReference type="EMBL" id="RAL64029.1"/>
    </source>
</evidence>
<gene>
    <name evidence="3" type="ORF">DID88_003217</name>
</gene>
<dbReference type="AlphaFoldDB" id="A0A395J092"/>
<dbReference type="OrthoDB" id="419598at2759"/>
<evidence type="ECO:0000256" key="1">
    <source>
        <dbReference type="ARBA" id="ARBA00022857"/>
    </source>
</evidence>